<dbReference type="CDD" id="cd00081">
    <property type="entry name" value="Hint"/>
    <property type="match status" value="1"/>
</dbReference>
<evidence type="ECO:0000313" key="1">
    <source>
        <dbReference type="EMBL" id="MBW6400209.1"/>
    </source>
</evidence>
<reference evidence="1 2" key="1">
    <citation type="submission" date="2021-07" db="EMBL/GenBank/DDBJ databases">
        <authorList>
            <person name="So Y."/>
        </authorList>
    </citation>
    <scope>NUCLEOTIDE SEQUENCE [LARGE SCALE GENOMIC DNA]</scope>
    <source>
        <strain evidence="1 2">HJA6</strain>
    </source>
</reference>
<dbReference type="SUPFAM" id="SSF51294">
    <property type="entry name" value="Hedgehog/intein (Hint) domain"/>
    <property type="match status" value="1"/>
</dbReference>
<evidence type="ECO:0008006" key="3">
    <source>
        <dbReference type="Google" id="ProtNLM"/>
    </source>
</evidence>
<organism evidence="1 2">
    <name type="scientific">Roseomonas alba</name>
    <dbReference type="NCBI Taxonomy" id="2846776"/>
    <lineage>
        <taxon>Bacteria</taxon>
        <taxon>Pseudomonadati</taxon>
        <taxon>Pseudomonadota</taxon>
        <taxon>Alphaproteobacteria</taxon>
        <taxon>Acetobacterales</taxon>
        <taxon>Roseomonadaceae</taxon>
        <taxon>Roseomonas</taxon>
    </lineage>
</organism>
<protein>
    <recommendedName>
        <fullName evidence="3">Hint domain-containing protein</fullName>
    </recommendedName>
</protein>
<gene>
    <name evidence="1" type="ORF">KPL78_20280</name>
</gene>
<dbReference type="Proteomes" id="UP001196565">
    <property type="component" value="Unassembled WGS sequence"/>
</dbReference>
<dbReference type="InterPro" id="IPR006141">
    <property type="entry name" value="Intein_N"/>
</dbReference>
<dbReference type="InterPro" id="IPR036844">
    <property type="entry name" value="Hint_dom_sf"/>
</dbReference>
<proteinExistence type="predicted"/>
<name>A0ABS7AD31_9PROT</name>
<dbReference type="EMBL" id="JAHYBZ010000007">
    <property type="protein sequence ID" value="MBW6400209.1"/>
    <property type="molecule type" value="Genomic_DNA"/>
</dbReference>
<evidence type="ECO:0000313" key="2">
    <source>
        <dbReference type="Proteomes" id="UP001196565"/>
    </source>
</evidence>
<dbReference type="PROSITE" id="PS50817">
    <property type="entry name" value="INTEIN_N_TER"/>
    <property type="match status" value="1"/>
</dbReference>
<sequence>MYDLSVPLEAAAYETELFRRMDEAAAQGWTPNITFPSHCFVAGTPILMADGTERPIEQIRPGDLVMAFDPDTDQGRGALTPRRVTRTFENVARTIIDLRGLRVTPGHVCLTDNGHFDTITAILMRDACLVDRNGASIRARTGAPLGTTEDVIVRVAYTDPASGESYTFAVRAGIPCARLHGPDDTFTSANLAEMLKANGIAIRPDGKFVLSGGILASVCDWPGAAGPCATADQQNWIVVGPDGRPFIPEWIDGLGRSAAAECAVDESTSLVDAQHSSLRLGMIGNAVAVLPRIGSALAAA</sequence>
<dbReference type="Gene3D" id="2.170.16.10">
    <property type="entry name" value="Hedgehog/Intein (Hint) domain"/>
    <property type="match status" value="1"/>
</dbReference>
<keyword evidence="2" id="KW-1185">Reference proteome</keyword>
<comment type="caution">
    <text evidence="1">The sequence shown here is derived from an EMBL/GenBank/DDBJ whole genome shotgun (WGS) entry which is preliminary data.</text>
</comment>
<accession>A0ABS7AD31</accession>
<dbReference type="RefSeq" id="WP_219764810.1">
    <property type="nucleotide sequence ID" value="NZ_JAHYBZ010000007.1"/>
</dbReference>